<evidence type="ECO:0000256" key="1">
    <source>
        <dbReference type="ARBA" id="ARBA00022801"/>
    </source>
</evidence>
<evidence type="ECO:0000313" key="4">
    <source>
        <dbReference type="Proteomes" id="UP001305815"/>
    </source>
</evidence>
<dbReference type="EMBL" id="AP027742">
    <property type="protein sequence ID" value="BDZ76665.1"/>
    <property type="molecule type" value="Genomic_DNA"/>
</dbReference>
<dbReference type="Gene3D" id="3.40.50.1820">
    <property type="entry name" value="alpha/beta hydrolase"/>
    <property type="match status" value="1"/>
</dbReference>
<keyword evidence="4" id="KW-1185">Reference proteome</keyword>
<evidence type="ECO:0000313" key="3">
    <source>
        <dbReference type="EMBL" id="BDZ76665.1"/>
    </source>
</evidence>
<dbReference type="Pfam" id="PF07859">
    <property type="entry name" value="Abhydrolase_3"/>
    <property type="match status" value="1"/>
</dbReference>
<reference evidence="4" key="1">
    <citation type="journal article" date="2023" name="Int. J. Syst. Evol. Microbiol.">
        <title>Claveliimonas bilis gen. nov., sp. nov., deoxycholic acid-producing bacteria isolated from human faeces, and reclassification of Sellimonas monacensis Zenner et al. 2021 as Claveliimonas monacensis comb. nov.</title>
        <authorList>
            <person name="Hisatomi A."/>
            <person name="Kastawa N.W.E.P.G."/>
            <person name="Song I."/>
            <person name="Ohkuma M."/>
            <person name="Fukiya S."/>
            <person name="Sakamoto M."/>
        </authorList>
    </citation>
    <scope>NUCLEOTIDE SEQUENCE [LARGE SCALE GENOMIC DNA]</scope>
    <source>
        <strain evidence="4">12BBH14</strain>
    </source>
</reference>
<feature type="domain" description="Alpha/beta hydrolase fold-3" evidence="2">
    <location>
        <begin position="59"/>
        <end position="122"/>
    </location>
</feature>
<sequence length="142" mass="15795">MVWAEENVKNYGGDKENIHVCGDSSGGNFAAAVAAMSADRNGPGIQSQNLVYPLVKNWEEEKKDPLASPLLKEDIGRMPRTCIIAAECDPLVDQGLMYAAKLQDAGVEVEYHMMKGMIHGFLNWTYRSSFEAMDRIIENVNR</sequence>
<organism evidence="3 4">
    <name type="scientific">Claveliimonas bilis</name>
    <dbReference type="NCBI Taxonomy" id="3028070"/>
    <lineage>
        <taxon>Bacteria</taxon>
        <taxon>Bacillati</taxon>
        <taxon>Bacillota</taxon>
        <taxon>Clostridia</taxon>
        <taxon>Lachnospirales</taxon>
        <taxon>Lachnospiraceae</taxon>
        <taxon>Claveliimonas</taxon>
    </lineage>
</organism>
<dbReference type="PANTHER" id="PTHR48081:SF8">
    <property type="entry name" value="ALPHA_BETA HYDROLASE FOLD-3 DOMAIN-CONTAINING PROTEIN-RELATED"/>
    <property type="match status" value="1"/>
</dbReference>
<dbReference type="Proteomes" id="UP001305815">
    <property type="component" value="Chromosome"/>
</dbReference>
<proteinExistence type="predicted"/>
<dbReference type="PANTHER" id="PTHR48081">
    <property type="entry name" value="AB HYDROLASE SUPERFAMILY PROTEIN C4A8.06C"/>
    <property type="match status" value="1"/>
</dbReference>
<protein>
    <recommendedName>
        <fullName evidence="2">Alpha/beta hydrolase fold-3 domain-containing protein</fullName>
    </recommendedName>
</protein>
<dbReference type="InterPro" id="IPR050300">
    <property type="entry name" value="GDXG_lipolytic_enzyme"/>
</dbReference>
<dbReference type="InterPro" id="IPR029058">
    <property type="entry name" value="AB_hydrolase_fold"/>
</dbReference>
<keyword evidence="1" id="KW-0378">Hydrolase</keyword>
<evidence type="ECO:0000259" key="2">
    <source>
        <dbReference type="Pfam" id="PF07859"/>
    </source>
</evidence>
<dbReference type="InterPro" id="IPR013094">
    <property type="entry name" value="AB_hydrolase_3"/>
</dbReference>
<gene>
    <name evidence="3" type="ORF">Lac1_08480</name>
</gene>
<name>A0ABM8I7F6_9FIRM</name>
<dbReference type="SUPFAM" id="SSF53474">
    <property type="entry name" value="alpha/beta-Hydrolases"/>
    <property type="match status" value="1"/>
</dbReference>
<accession>A0ABM8I7F6</accession>